<organism evidence="4 5">
    <name type="scientific">Macrophomina phaseolina (strain MS6)</name>
    <name type="common">Charcoal rot fungus</name>
    <dbReference type="NCBI Taxonomy" id="1126212"/>
    <lineage>
        <taxon>Eukaryota</taxon>
        <taxon>Fungi</taxon>
        <taxon>Dikarya</taxon>
        <taxon>Ascomycota</taxon>
        <taxon>Pezizomycotina</taxon>
        <taxon>Dothideomycetes</taxon>
        <taxon>Dothideomycetes incertae sedis</taxon>
        <taxon>Botryosphaeriales</taxon>
        <taxon>Botryosphaeriaceae</taxon>
        <taxon>Macrophomina</taxon>
    </lineage>
</organism>
<name>K2SAY3_MACPH</name>
<dbReference type="SUPFAM" id="SSF48403">
    <property type="entry name" value="Ankyrin repeat"/>
    <property type="match status" value="1"/>
</dbReference>
<keyword evidence="1" id="KW-0677">Repeat</keyword>
<dbReference type="InParanoid" id="K2SAY3"/>
<evidence type="ECO:0000313" key="4">
    <source>
        <dbReference type="EMBL" id="EKG19544.1"/>
    </source>
</evidence>
<dbReference type="InterPro" id="IPR051637">
    <property type="entry name" value="Ank_repeat_dom-contain_49"/>
</dbReference>
<evidence type="ECO:0000256" key="3">
    <source>
        <dbReference type="PROSITE-ProRule" id="PRU00023"/>
    </source>
</evidence>
<protein>
    <submittedName>
        <fullName evidence="4">Uncharacterized protein</fullName>
    </submittedName>
</protein>
<dbReference type="Proteomes" id="UP000007129">
    <property type="component" value="Unassembled WGS sequence"/>
</dbReference>
<dbReference type="PANTHER" id="PTHR24180">
    <property type="entry name" value="CYCLIN-DEPENDENT KINASE INHIBITOR 2C-RELATED"/>
    <property type="match status" value="1"/>
</dbReference>
<dbReference type="eggNOG" id="ENOG502S5BG">
    <property type="taxonomic scope" value="Eukaryota"/>
</dbReference>
<dbReference type="PROSITE" id="PS50297">
    <property type="entry name" value="ANK_REP_REGION"/>
    <property type="match status" value="1"/>
</dbReference>
<gene>
    <name evidence="4" type="ORF">MPH_03408</name>
</gene>
<evidence type="ECO:0000256" key="1">
    <source>
        <dbReference type="ARBA" id="ARBA00022737"/>
    </source>
</evidence>
<dbReference type="PROSITE" id="PS50088">
    <property type="entry name" value="ANK_REPEAT"/>
    <property type="match status" value="2"/>
</dbReference>
<proteinExistence type="predicted"/>
<dbReference type="HOGENOM" id="CLU_296835_0_0_1"/>
<dbReference type="AlphaFoldDB" id="K2SAY3"/>
<accession>K2SAY3</accession>
<comment type="caution">
    <text evidence="4">The sequence shown here is derived from an EMBL/GenBank/DDBJ whole genome shotgun (WGS) entry which is preliminary data.</text>
</comment>
<reference evidence="4 5" key="1">
    <citation type="journal article" date="2012" name="BMC Genomics">
        <title>Tools to kill: Genome of one of the most destructive plant pathogenic fungi Macrophomina phaseolina.</title>
        <authorList>
            <person name="Islam M.S."/>
            <person name="Haque M.S."/>
            <person name="Islam M.M."/>
            <person name="Emdad E.M."/>
            <person name="Halim A."/>
            <person name="Hossen Q.M.M."/>
            <person name="Hossain M.Z."/>
            <person name="Ahmed B."/>
            <person name="Rahim S."/>
            <person name="Rahman M.S."/>
            <person name="Alam M.M."/>
            <person name="Hou S."/>
            <person name="Wan X."/>
            <person name="Saito J.A."/>
            <person name="Alam M."/>
        </authorList>
    </citation>
    <scope>NUCLEOTIDE SEQUENCE [LARGE SCALE GENOMIC DNA]</scope>
    <source>
        <strain evidence="4 5">MS6</strain>
    </source>
</reference>
<dbReference type="OrthoDB" id="3200163at2759"/>
<dbReference type="InterPro" id="IPR002110">
    <property type="entry name" value="Ankyrin_rpt"/>
</dbReference>
<dbReference type="InterPro" id="IPR036770">
    <property type="entry name" value="Ankyrin_rpt-contain_sf"/>
</dbReference>
<dbReference type="EMBL" id="AHHD01000163">
    <property type="protein sequence ID" value="EKG19544.1"/>
    <property type="molecule type" value="Genomic_DNA"/>
</dbReference>
<dbReference type="VEuPathDB" id="FungiDB:MPH_03408"/>
<dbReference type="PANTHER" id="PTHR24180:SF45">
    <property type="entry name" value="POLY [ADP-RIBOSE] POLYMERASE TANKYRASE"/>
    <property type="match status" value="1"/>
</dbReference>
<evidence type="ECO:0000256" key="2">
    <source>
        <dbReference type="ARBA" id="ARBA00023043"/>
    </source>
</evidence>
<dbReference type="STRING" id="1126212.K2SAY3"/>
<dbReference type="SMART" id="SM00248">
    <property type="entry name" value="ANK"/>
    <property type="match status" value="5"/>
</dbReference>
<evidence type="ECO:0000313" key="5">
    <source>
        <dbReference type="Proteomes" id="UP000007129"/>
    </source>
</evidence>
<dbReference type="Pfam" id="PF12796">
    <property type="entry name" value="Ank_2"/>
    <property type="match status" value="1"/>
</dbReference>
<feature type="repeat" description="ANK" evidence="3">
    <location>
        <begin position="440"/>
        <end position="472"/>
    </location>
</feature>
<sequence>MADPVSIASSIPTFATLPAVALQAVKTLDEFLSSVRNAQSDTINLLEDMRMLLSVIVEIELPVPAGPQEKFNNGRWTEVQLSAAERVTSFCKRLGEIKLDLERSPAGAHMRTYLIEKYMEGERQRISELKSTLILLVLEKRTLRLLDSVASLDQIIRTTQQSQQHLEERQHKFLVQRIQETRNIVSQVSHSPTNPASTNMVRRRTRRPLSSCGRGTCHCSCHTAASSNKHSWLLSGLRAITQGCACTDRDHKWTFSIFCRLVTLRAAVHNSSETPLTLSLSCLNKVKRTSVGFLVLEKCRLGELAPTEACSQLVNFRSLGQIGSHDVDPDGYNYVETVIRYIWWFSGDQLKLLELLIRADFGCETNKLLNLGLKWVGEGPHMLLLSQLLKTSIDATEVLGETLYNWPKPLNVGFLDPFTYPDPLFLEIIARLAHDDPGFGGSTELQSAVLSNDTEAVQALLNHLPNVKLSDRNFLGQSALHLAIRNPNIVKQLIGAGFEHQPDITDTYGLTPLMYSAIYGEIESTKALLGAGANPFMVETLNGMSMWHYALHCDKQGFLDDVLQYFLEAFAEYAELAKSFCLWIRLTCDDAGPRDAALDTLSAILRTRPTLALVCPKHISPLQLCRNTEEALLLLQSYDGPINMKNALGYHPLIVYTKLRNNERLLKIAIERGSDVNAKDCHHMNALHHLNSSLTDQIRWGGSDFDEWMSWLNNTVALIRAGADILQGDKCSCPCSVGGCSHIRGIFWTSQNTPDSQKGTLRAVPWILELYMFLKITQPSATLKMMVANLFRLQTFEEWEMKHTCCLHGDCWPFGTRPYVSFHWPYKEPWQSRHCAFDDWGDEFAEITDEQKEFTQSLDSVCDEYLAGLQGSTEAELLKVLAHRVVFLENRLEATWKEEQENIAARRRSRAMGPEPPAGALKISEGPRVVYADTKRDLFWEKPISFSNYLRAEDCKFDKYLSQFVDKIKNSPPSFVKDSMCKSSWLEERKRLISDLMQEILIFRGAEEDGLEVSIG</sequence>
<feature type="repeat" description="ANK" evidence="3">
    <location>
        <begin position="508"/>
        <end position="540"/>
    </location>
</feature>
<keyword evidence="2 3" id="KW-0040">ANK repeat</keyword>
<dbReference type="Gene3D" id="1.25.40.20">
    <property type="entry name" value="Ankyrin repeat-containing domain"/>
    <property type="match status" value="2"/>
</dbReference>